<dbReference type="PANTHER" id="PTHR32021">
    <property type="entry name" value="CASP-LIKE PROTEIN 5B3"/>
    <property type="match status" value="1"/>
</dbReference>
<comment type="subcellular location">
    <subcellularLocation>
        <location evidence="1">Cell membrane</location>
        <topology evidence="1">Multi-pass membrane protein</topology>
    </subcellularLocation>
</comment>
<keyword evidence="6 8" id="KW-1133">Transmembrane helix</keyword>
<dbReference type="Pfam" id="PF04535">
    <property type="entry name" value="CASP_dom"/>
    <property type="match status" value="1"/>
</dbReference>
<dbReference type="GO" id="GO:0003677">
    <property type="term" value="F:DNA binding"/>
    <property type="evidence" value="ECO:0007669"/>
    <property type="project" value="InterPro"/>
</dbReference>
<dbReference type="InterPro" id="IPR006702">
    <property type="entry name" value="CASP_dom"/>
</dbReference>
<sequence>MRRMAEQVLVKFEKYWSEFSVVLAIAVILDPRYKLRFIDFCYQKLYGVGGSYEYLKVREKLFALFGEYVSNVPTPSSTTSNKRGKAVQDLQFKSFSKETMFVMKEFDCFESDDVVGKTQKTQLELYLEEPRMDRNAKLDILSFWKENQFRYPELAVMVHDVLSIPISTVASEFTFSVGGRVIDQFRSALKPDVVEALICKLAESQLDDLTEDIMKMDINKENNDEPPSMGSNPTLGGGGCGLSTARWRWLWVGGCSVMGWWLFPDLLVMVVRGDKMGCGGFGFAGVGMVVVGLGLPAWVWGLWAVAADRLVEVVVDRLPWVWLEGVCADLGLVVFALILVWGGGVVVLPFLTRALIPKVRRRGCKLMQTIRLCKLVYKAIFKIMAAKLNTQASVLPEHVLRLPRSNPPPLSSFSRGGLRGGLRGGSGFRVGFAADLGFAVGVGFGVVGWVAGWCGVGFGVGVGGFGWGWVSGWWGGGGGGGVGFGVCGVGFGVLGWVWGGGGVGFGVGRGGCGVVAGWVLVGCGGWQRWVWVVGREKVAMNVNVSRPSVHPVEAAPQTAHNVPRVRMKDIQGMPGTPGGLALRLFQFLFALASLSVMASTSDFASASAFWYFLNSLCLFCFSNESCYLVVAVSLQSLWSFSLAIVDIYAILVRRSLRNSGVVSFFTIGDGITSTLTFAAACASAGITVLIGNDLNKCGVNHCTRFETATAMAFMSWFSVSPSFLLNFWSLASQ</sequence>
<evidence type="ECO:0000256" key="4">
    <source>
        <dbReference type="ARBA" id="ARBA00022475"/>
    </source>
</evidence>
<feature type="domain" description="Casparian strip membrane protein" evidence="9">
    <location>
        <begin position="575"/>
        <end position="717"/>
    </location>
</feature>
<keyword evidence="5 8" id="KW-0812">Transmembrane</keyword>
<feature type="transmembrane region" description="Helical" evidence="8">
    <location>
        <begin position="436"/>
        <end position="460"/>
    </location>
</feature>
<dbReference type="GO" id="GO:0046983">
    <property type="term" value="F:protein dimerization activity"/>
    <property type="evidence" value="ECO:0007669"/>
    <property type="project" value="InterPro"/>
</dbReference>
<evidence type="ECO:0000256" key="6">
    <source>
        <dbReference type="ARBA" id="ARBA00022989"/>
    </source>
</evidence>
<feature type="domain" description="hAT-like transposase RNase-H fold" evidence="11">
    <location>
        <begin position="1"/>
        <end position="68"/>
    </location>
</feature>
<evidence type="ECO:0000256" key="1">
    <source>
        <dbReference type="ARBA" id="ARBA00004651"/>
    </source>
</evidence>
<organism evidence="12">
    <name type="scientific">Fagus sylvatica</name>
    <name type="common">Beechnut</name>
    <dbReference type="NCBI Taxonomy" id="28930"/>
    <lineage>
        <taxon>Eukaryota</taxon>
        <taxon>Viridiplantae</taxon>
        <taxon>Streptophyta</taxon>
        <taxon>Embryophyta</taxon>
        <taxon>Tracheophyta</taxon>
        <taxon>Spermatophyta</taxon>
        <taxon>Magnoliopsida</taxon>
        <taxon>eudicotyledons</taxon>
        <taxon>Gunneridae</taxon>
        <taxon>Pentapetalae</taxon>
        <taxon>rosids</taxon>
        <taxon>fabids</taxon>
        <taxon>Fagales</taxon>
        <taxon>Fagaceae</taxon>
        <taxon>Fagus</taxon>
    </lineage>
</organism>
<feature type="transmembrane region" description="Helical" evidence="8">
    <location>
        <begin position="628"/>
        <end position="651"/>
    </location>
</feature>
<dbReference type="InterPro" id="IPR045009">
    <property type="entry name" value="CASPL-5"/>
</dbReference>
<feature type="transmembrane region" description="Helical" evidence="8">
    <location>
        <begin position="320"/>
        <end position="351"/>
    </location>
</feature>
<evidence type="ECO:0000256" key="8">
    <source>
        <dbReference type="SAM" id="Phobius"/>
    </source>
</evidence>
<reference evidence="12" key="1">
    <citation type="submission" date="2018-02" db="EMBL/GenBank/DDBJ databases">
        <authorList>
            <person name="Cohen D.B."/>
            <person name="Kent A.D."/>
        </authorList>
    </citation>
    <scope>NUCLEOTIDE SEQUENCE</scope>
</reference>
<name>A0A2N9J6Y5_FAGSY</name>
<evidence type="ECO:0000259" key="9">
    <source>
        <dbReference type="Pfam" id="PF04535"/>
    </source>
</evidence>
<dbReference type="PANTHER" id="PTHR32021:SF1">
    <property type="entry name" value="CASP-LIKE PROTEIN 5A1"/>
    <property type="match status" value="1"/>
</dbReference>
<evidence type="ECO:0000256" key="2">
    <source>
        <dbReference type="ARBA" id="ARBA00007651"/>
    </source>
</evidence>
<dbReference type="EMBL" id="OIVN01006396">
    <property type="protein sequence ID" value="SPD32273.1"/>
    <property type="molecule type" value="Genomic_DNA"/>
</dbReference>
<dbReference type="Pfam" id="PF05699">
    <property type="entry name" value="Dimer_Tnp_hAT"/>
    <property type="match status" value="1"/>
</dbReference>
<comment type="subunit">
    <text evidence="3">Homodimer and heterodimers.</text>
</comment>
<dbReference type="SUPFAM" id="SSF53098">
    <property type="entry name" value="Ribonuclease H-like"/>
    <property type="match status" value="1"/>
</dbReference>
<dbReference type="InterPro" id="IPR012337">
    <property type="entry name" value="RNaseH-like_sf"/>
</dbReference>
<evidence type="ECO:0000259" key="10">
    <source>
        <dbReference type="Pfam" id="PF05699"/>
    </source>
</evidence>
<feature type="transmembrane region" description="Helical" evidence="8">
    <location>
        <begin position="603"/>
        <end position="621"/>
    </location>
</feature>
<dbReference type="Pfam" id="PF14372">
    <property type="entry name" value="hAT-like_RNase-H"/>
    <property type="match status" value="1"/>
</dbReference>
<keyword evidence="7 8" id="KW-0472">Membrane</keyword>
<evidence type="ECO:0000256" key="7">
    <source>
        <dbReference type="ARBA" id="ARBA00023136"/>
    </source>
</evidence>
<feature type="transmembrane region" description="Helical" evidence="8">
    <location>
        <begin position="480"/>
        <end position="499"/>
    </location>
</feature>
<comment type="similarity">
    <text evidence="2">Belongs to the Casparian strip membrane proteins (CASP) family.</text>
</comment>
<dbReference type="GO" id="GO:0005886">
    <property type="term" value="C:plasma membrane"/>
    <property type="evidence" value="ECO:0007669"/>
    <property type="project" value="UniProtKB-SubCell"/>
</dbReference>
<dbReference type="AlphaFoldDB" id="A0A2N9J6Y5"/>
<evidence type="ECO:0000313" key="12">
    <source>
        <dbReference type="EMBL" id="SPD32273.1"/>
    </source>
</evidence>
<feature type="transmembrane region" description="Helical" evidence="8">
    <location>
        <begin position="278"/>
        <end position="300"/>
    </location>
</feature>
<evidence type="ECO:0000256" key="5">
    <source>
        <dbReference type="ARBA" id="ARBA00022692"/>
    </source>
</evidence>
<protein>
    <recommendedName>
        <fullName evidence="13">CASP-like protein</fullName>
    </recommendedName>
</protein>
<dbReference type="InterPro" id="IPR025525">
    <property type="entry name" value="hAT-like_transposase_RNase-H"/>
</dbReference>
<proteinExistence type="inferred from homology"/>
<keyword evidence="4" id="KW-1003">Cell membrane</keyword>
<feature type="transmembrane region" description="Helical" evidence="8">
    <location>
        <begin position="671"/>
        <end position="690"/>
    </location>
</feature>
<feature type="domain" description="HAT C-terminal dimerisation" evidence="10">
    <location>
        <begin position="123"/>
        <end position="199"/>
    </location>
</feature>
<evidence type="ECO:0000259" key="11">
    <source>
        <dbReference type="Pfam" id="PF14372"/>
    </source>
</evidence>
<feature type="transmembrane region" description="Helical" evidence="8">
    <location>
        <begin position="711"/>
        <end position="731"/>
    </location>
</feature>
<evidence type="ECO:0000256" key="3">
    <source>
        <dbReference type="ARBA" id="ARBA00011489"/>
    </source>
</evidence>
<accession>A0A2N9J6Y5</accession>
<dbReference type="InterPro" id="IPR008906">
    <property type="entry name" value="HATC_C_dom"/>
</dbReference>
<gene>
    <name evidence="12" type="ORF">FSB_LOCUS60155</name>
</gene>
<feature type="transmembrane region" description="Helical" evidence="8">
    <location>
        <begin position="249"/>
        <end position="271"/>
    </location>
</feature>
<evidence type="ECO:0008006" key="13">
    <source>
        <dbReference type="Google" id="ProtNLM"/>
    </source>
</evidence>